<evidence type="ECO:0000313" key="1">
    <source>
        <dbReference type="EMBL" id="CAB4631667.1"/>
    </source>
</evidence>
<organism evidence="1">
    <name type="scientific">freshwater metagenome</name>
    <dbReference type="NCBI Taxonomy" id="449393"/>
    <lineage>
        <taxon>unclassified sequences</taxon>
        <taxon>metagenomes</taxon>
        <taxon>ecological metagenomes</taxon>
    </lineage>
</organism>
<proteinExistence type="predicted"/>
<protein>
    <submittedName>
        <fullName evidence="1">Unannotated protein</fullName>
    </submittedName>
</protein>
<sequence>MSIRNKIIIPERGRELGWREDHELLNQMADEGWDPIRFDFDRHGLIIEFEQTPDGQSSKWKYDCNQEGGSSSATIGTVKHYTEDNGLEMLFVYRVGVKGAERRGGYTRFISRAPREAESWNPPFEYCGVVASKVETGFEEVHIEKPPTTHPQLWELIGTVRSWSENDSDFTGRRLRIYKRLKK</sequence>
<gene>
    <name evidence="1" type="ORF">UFOPK2086_00369</name>
</gene>
<name>A0A6J6J3R4_9ZZZZ</name>
<dbReference type="AlphaFoldDB" id="A0A6J6J3R4"/>
<reference evidence="1" key="1">
    <citation type="submission" date="2020-05" db="EMBL/GenBank/DDBJ databases">
        <authorList>
            <person name="Chiriac C."/>
            <person name="Salcher M."/>
            <person name="Ghai R."/>
            <person name="Kavagutti S V."/>
        </authorList>
    </citation>
    <scope>NUCLEOTIDE SEQUENCE</scope>
</reference>
<dbReference type="EMBL" id="CAEZVQ010000028">
    <property type="protein sequence ID" value="CAB4631667.1"/>
    <property type="molecule type" value="Genomic_DNA"/>
</dbReference>
<accession>A0A6J6J3R4</accession>